<dbReference type="InterPro" id="IPR033336">
    <property type="entry name" value="SAXO1/2"/>
</dbReference>
<organism evidence="2 3">
    <name type="scientific">Melipona quadrifasciata</name>
    <dbReference type="NCBI Taxonomy" id="166423"/>
    <lineage>
        <taxon>Eukaryota</taxon>
        <taxon>Metazoa</taxon>
        <taxon>Ecdysozoa</taxon>
        <taxon>Arthropoda</taxon>
        <taxon>Hexapoda</taxon>
        <taxon>Insecta</taxon>
        <taxon>Pterygota</taxon>
        <taxon>Neoptera</taxon>
        <taxon>Endopterygota</taxon>
        <taxon>Hymenoptera</taxon>
        <taxon>Apocrita</taxon>
        <taxon>Aculeata</taxon>
        <taxon>Apoidea</taxon>
        <taxon>Anthophila</taxon>
        <taxon>Apidae</taxon>
        <taxon>Melipona</taxon>
    </lineage>
</organism>
<dbReference type="OrthoDB" id="3349449at2759"/>
<dbReference type="GO" id="GO:0005879">
    <property type="term" value="C:axonemal microtubule"/>
    <property type="evidence" value="ECO:0007669"/>
    <property type="project" value="TreeGrafter"/>
</dbReference>
<dbReference type="EMBL" id="KQ435689">
    <property type="protein sequence ID" value="KOX81291.1"/>
    <property type="molecule type" value="Genomic_DNA"/>
</dbReference>
<dbReference type="GO" id="GO:0008017">
    <property type="term" value="F:microtubule binding"/>
    <property type="evidence" value="ECO:0007669"/>
    <property type="project" value="InterPro"/>
</dbReference>
<evidence type="ECO:0008006" key="4">
    <source>
        <dbReference type="Google" id="ProtNLM"/>
    </source>
</evidence>
<dbReference type="STRING" id="166423.A0A0N0BL28"/>
<dbReference type="GO" id="GO:0036126">
    <property type="term" value="C:sperm flagellum"/>
    <property type="evidence" value="ECO:0007669"/>
    <property type="project" value="TreeGrafter"/>
</dbReference>
<dbReference type="GO" id="GO:0005814">
    <property type="term" value="C:centriole"/>
    <property type="evidence" value="ECO:0007669"/>
    <property type="project" value="TreeGrafter"/>
</dbReference>
<dbReference type="PANTHER" id="PTHR31516">
    <property type="entry name" value="STABILIZER OF AXONEMAL MICROTUBULES 2"/>
    <property type="match status" value="1"/>
</dbReference>
<proteinExistence type="inferred from homology"/>
<sequence>MQICTINPFADKQQQQQSIIEEKNKIKINHDKCCNCCCCTTQRTCYKYVQPEVPKSFAPIRYYWKSGIPMDDNTTYRLSYWECPSLPVDSIPPRNWLVVGDGEISDETTYKNSYFNHLCVKPESPCIPCEKQWLGRGPIQDVTTQKHDYTWKSIPQVEPYKAQNSLYCPLAPLLDDTTYKLSYYQSSCNLPTLSYASIRNYVKPDVPMEDHTTYNLSYWPNEPMKKEPLWKKGEYKPPVEPIDGCTTYKLSYWPHSEERRLPIKTLGSDNLLNAGCCTDDNTTYRLSYFGCGGDKQGPIRRPDNIHFSSCPLSYDTIHRMSFLGNWCVKQASPIIPCDKQLLGRGPMQEITTQKHDYTWKNIPLESDARCTTYKLSFLENDTKSLTPTHNYAPIRTYRPSDVPMKAETVMQLSYQPMESANKVENPWSEKPTYQFPVTQMEDNTTYNMSYIPPANLHITSKEIQIIKDIWTEFNSPKIVCFPSSHCVGANVMKNCDPLVFGPELAMETTPAPKNPI</sequence>
<reference evidence="2 3" key="1">
    <citation type="submission" date="2015-07" db="EMBL/GenBank/DDBJ databases">
        <title>The genome of Melipona quadrifasciata.</title>
        <authorList>
            <person name="Pan H."/>
            <person name="Kapheim K."/>
        </authorList>
    </citation>
    <scope>NUCLEOTIDE SEQUENCE [LARGE SCALE GENOMIC DNA]</scope>
    <source>
        <strain evidence="2">0111107301</strain>
        <tissue evidence="2">Whole body</tissue>
    </source>
</reference>
<evidence type="ECO:0000256" key="1">
    <source>
        <dbReference type="ARBA" id="ARBA00008738"/>
    </source>
</evidence>
<evidence type="ECO:0000313" key="3">
    <source>
        <dbReference type="Proteomes" id="UP000053105"/>
    </source>
</evidence>
<dbReference type="GO" id="GO:0036064">
    <property type="term" value="C:ciliary basal body"/>
    <property type="evidence" value="ECO:0007669"/>
    <property type="project" value="TreeGrafter"/>
</dbReference>
<dbReference type="AlphaFoldDB" id="A0A0N0BL28"/>
<dbReference type="PANTHER" id="PTHR31516:SF17">
    <property type="entry name" value="STABILIZER OF AXONEMAL MICROTUBULES 2"/>
    <property type="match status" value="1"/>
</dbReference>
<evidence type="ECO:0000313" key="2">
    <source>
        <dbReference type="EMBL" id="KOX81291.1"/>
    </source>
</evidence>
<name>A0A0N0BL28_9HYME</name>
<protein>
    <recommendedName>
        <fullName evidence="4">Stabilizer of axonemal microtubules 1</fullName>
    </recommendedName>
</protein>
<dbReference type="Proteomes" id="UP000053105">
    <property type="component" value="Unassembled WGS sequence"/>
</dbReference>
<keyword evidence="3" id="KW-1185">Reference proteome</keyword>
<comment type="similarity">
    <text evidence="1">Belongs to the FAM154 family.</text>
</comment>
<gene>
    <name evidence="2" type="ORF">WN51_00199</name>
</gene>
<accession>A0A0N0BL28</accession>